<dbReference type="EMBL" id="GFDF01007962">
    <property type="protein sequence ID" value="JAV06122.1"/>
    <property type="molecule type" value="Transcribed_RNA"/>
</dbReference>
<evidence type="ECO:0000256" key="2">
    <source>
        <dbReference type="ARBA" id="ARBA00009050"/>
    </source>
</evidence>
<dbReference type="CDD" id="cd14700">
    <property type="entry name" value="bZIP_ATF6"/>
    <property type="match status" value="1"/>
</dbReference>
<evidence type="ECO:0000256" key="5">
    <source>
        <dbReference type="ARBA" id="ARBA00023163"/>
    </source>
</evidence>
<organism evidence="10">
    <name type="scientific">Nyssomyia neivai</name>
    <dbReference type="NCBI Taxonomy" id="330878"/>
    <lineage>
        <taxon>Eukaryota</taxon>
        <taxon>Metazoa</taxon>
        <taxon>Ecdysozoa</taxon>
        <taxon>Arthropoda</taxon>
        <taxon>Hexapoda</taxon>
        <taxon>Insecta</taxon>
        <taxon>Pterygota</taxon>
        <taxon>Neoptera</taxon>
        <taxon>Endopterygota</taxon>
        <taxon>Diptera</taxon>
        <taxon>Nematocera</taxon>
        <taxon>Psychodoidea</taxon>
        <taxon>Psychodidae</taxon>
        <taxon>Nyssomyia</taxon>
    </lineage>
</organism>
<dbReference type="InterPro" id="IPR046347">
    <property type="entry name" value="bZIP_sf"/>
</dbReference>
<evidence type="ECO:0000256" key="4">
    <source>
        <dbReference type="ARBA" id="ARBA00023125"/>
    </source>
</evidence>
<keyword evidence="7" id="KW-0175">Coiled coil</keyword>
<evidence type="ECO:0000256" key="6">
    <source>
        <dbReference type="ARBA" id="ARBA00023242"/>
    </source>
</evidence>
<feature type="domain" description="BZIP" evidence="9">
    <location>
        <begin position="232"/>
        <end position="285"/>
    </location>
</feature>
<feature type="region of interest" description="Disordered" evidence="8">
    <location>
        <begin position="561"/>
        <end position="587"/>
    </location>
</feature>
<protein>
    <submittedName>
        <fullName evidence="10">Putative bzip transcription factor atf6</fullName>
    </submittedName>
</protein>
<dbReference type="GO" id="GO:0000978">
    <property type="term" value="F:RNA polymerase II cis-regulatory region sequence-specific DNA binding"/>
    <property type="evidence" value="ECO:0007669"/>
    <property type="project" value="TreeGrafter"/>
</dbReference>
<name>A0A1L8DI43_9DIPT</name>
<dbReference type="GO" id="GO:0016020">
    <property type="term" value="C:membrane"/>
    <property type="evidence" value="ECO:0007669"/>
    <property type="project" value="UniProtKB-SubCell"/>
</dbReference>
<feature type="region of interest" description="Disordered" evidence="8">
    <location>
        <begin position="1"/>
        <end position="23"/>
    </location>
</feature>
<dbReference type="PANTHER" id="PTHR46164:SF3">
    <property type="entry name" value="ATF6, ISOFORM C"/>
    <property type="match status" value="1"/>
</dbReference>
<evidence type="ECO:0000313" key="10">
    <source>
        <dbReference type="EMBL" id="JAV06122.1"/>
    </source>
</evidence>
<dbReference type="PROSITE" id="PS50217">
    <property type="entry name" value="BZIP"/>
    <property type="match status" value="1"/>
</dbReference>
<evidence type="ECO:0000256" key="3">
    <source>
        <dbReference type="ARBA" id="ARBA00023015"/>
    </source>
</evidence>
<keyword evidence="6" id="KW-0539">Nucleus</keyword>
<evidence type="ECO:0000259" key="9">
    <source>
        <dbReference type="PROSITE" id="PS50217"/>
    </source>
</evidence>
<dbReference type="PANTHER" id="PTHR46164">
    <property type="entry name" value="ATF6, ISOFORM C"/>
    <property type="match status" value="1"/>
</dbReference>
<dbReference type="PRINTS" id="PR00041">
    <property type="entry name" value="LEUZIPPRCREB"/>
</dbReference>
<dbReference type="Gene3D" id="1.20.5.170">
    <property type="match status" value="1"/>
</dbReference>
<dbReference type="InterPro" id="IPR004827">
    <property type="entry name" value="bZIP"/>
</dbReference>
<comment type="subcellular location">
    <subcellularLocation>
        <location evidence="1">Membrane</location>
        <topology evidence="1">Single-pass membrane protein</topology>
    </subcellularLocation>
</comment>
<dbReference type="Pfam" id="PF00170">
    <property type="entry name" value="bZIP_1"/>
    <property type="match status" value="1"/>
</dbReference>
<dbReference type="SUPFAM" id="SSF57959">
    <property type="entry name" value="Leucine zipper domain"/>
    <property type="match status" value="1"/>
</dbReference>
<dbReference type="AlphaFoldDB" id="A0A1L8DI43"/>
<comment type="similarity">
    <text evidence="2">Belongs to the bZIP family. ATF subfamily.</text>
</comment>
<evidence type="ECO:0000256" key="1">
    <source>
        <dbReference type="ARBA" id="ARBA00004167"/>
    </source>
</evidence>
<feature type="compositionally biased region" description="Polar residues" evidence="8">
    <location>
        <begin position="563"/>
        <end position="577"/>
    </location>
</feature>
<dbReference type="GO" id="GO:0005634">
    <property type="term" value="C:nucleus"/>
    <property type="evidence" value="ECO:0007669"/>
    <property type="project" value="TreeGrafter"/>
</dbReference>
<dbReference type="GO" id="GO:0000981">
    <property type="term" value="F:DNA-binding transcription factor activity, RNA polymerase II-specific"/>
    <property type="evidence" value="ECO:0007669"/>
    <property type="project" value="TreeGrafter"/>
</dbReference>
<evidence type="ECO:0000256" key="8">
    <source>
        <dbReference type="SAM" id="MobiDB-lite"/>
    </source>
</evidence>
<reference evidence="10" key="1">
    <citation type="submission" date="2016-12" db="EMBL/GenBank/DDBJ databases">
        <title>An insight into the sialome and mialome of the sand fly, Nyssomyia neivai.</title>
        <authorList>
            <person name="Sebastian V."/>
            <person name="Goulart T.M."/>
            <person name="Oliveira W."/>
            <person name="Calvo E."/>
            <person name="Oliveira L.F."/>
            <person name="Pinto M.C."/>
            <person name="Rosselino A.M."/>
            <person name="Ribeiro J.M."/>
        </authorList>
    </citation>
    <scope>NUCLEOTIDE SEQUENCE</scope>
</reference>
<feature type="region of interest" description="Disordered" evidence="8">
    <location>
        <begin position="46"/>
        <end position="97"/>
    </location>
</feature>
<proteinExistence type="inferred from homology"/>
<keyword evidence="3" id="KW-0805">Transcription regulation</keyword>
<feature type="compositionally biased region" description="Low complexity" evidence="8">
    <location>
        <begin position="49"/>
        <end position="73"/>
    </location>
</feature>
<feature type="compositionally biased region" description="Polar residues" evidence="8">
    <location>
        <begin position="1"/>
        <end position="16"/>
    </location>
</feature>
<keyword evidence="4" id="KW-0238">DNA-binding</keyword>
<dbReference type="GO" id="GO:0030968">
    <property type="term" value="P:endoplasmic reticulum unfolded protein response"/>
    <property type="evidence" value="ECO:0007669"/>
    <property type="project" value="TreeGrafter"/>
</dbReference>
<dbReference type="InterPro" id="IPR051882">
    <property type="entry name" value="ATF_bZIP_TF"/>
</dbReference>
<sequence>MEHENFQWSPETQQSFPDIDDFDKELKNINPFDFLNDVIVDQDIKVETNSRNTPSPSSSSGFSDTSDSTNFTNAQKVPDTPPYSPPESIESPAASPKPIYLSPMQDIKIVQGTLIPITAVPVSFTQKTTNPPLKTIKIQPKPPALSGGVLKATNGTAKRTIVLTQEQFGALMQKAKTTTTSALPQKPIIIPKAAIAKPPSPPKLQQIKTEIKTEPIDYPSTGIFSQNVDEKTLKKQQRMIKNRESACLSRKKKKEYVTSLESRISDLSNENERLKHENHELKKRLGANECIKCASSKVFKGQLTALPRKNAAILLACLFVVSLNVLPLTKNLMWNGGGAKGALTVPDAPTGRRLLWMDDGENEVQLDPDTSPSQPNLYPICPTTQYVNQTESVRIATELRRWIGEPDKEDAENIPPATIEVERSEDSSLVYVPKKSRMVMKKNSRTKRKVRLSSKEETALEGGNHVQVFKPKENSVKYAELFEEIRRRDDTFYVVSFHADHLMLPALAHNKTRRPKMSLLLPALGINDSITTDAMTMMQIDCEVVDTSLIRVRHKLIPEHLRTPSTRYQGNSSNSGKNPAKANLPQGETREQPLALRKPFFLNDQVIEKTSRELEFT</sequence>
<accession>A0A1L8DI43</accession>
<feature type="compositionally biased region" description="Low complexity" evidence="8">
    <location>
        <begin position="86"/>
        <end position="97"/>
    </location>
</feature>
<evidence type="ECO:0000256" key="7">
    <source>
        <dbReference type="SAM" id="Coils"/>
    </source>
</evidence>
<dbReference type="SMART" id="SM00338">
    <property type="entry name" value="BRLZ"/>
    <property type="match status" value="1"/>
</dbReference>
<feature type="coiled-coil region" evidence="7">
    <location>
        <begin position="257"/>
        <end position="284"/>
    </location>
</feature>
<keyword evidence="5" id="KW-0804">Transcription</keyword>